<dbReference type="EMBL" id="JABBNB010000006">
    <property type="protein sequence ID" value="NMO01127.1"/>
    <property type="molecule type" value="Genomic_DNA"/>
</dbReference>
<proteinExistence type="predicted"/>
<gene>
    <name evidence="2" type="ORF">HH308_07840</name>
</gene>
<dbReference type="Proteomes" id="UP000550729">
    <property type="component" value="Unassembled WGS sequence"/>
</dbReference>
<dbReference type="Gene3D" id="3.30.559.10">
    <property type="entry name" value="Chloramphenicol acetyltransferase-like domain"/>
    <property type="match status" value="1"/>
</dbReference>
<sequence>MTPPTLLSDRDAPTVTARVTGDDDLFIRMDRALGVPLANQVVWRLNSPLGAARHAEIGARLARTPLNRVVRRNRIPFARDSWVDAGPAGGIVGYDTEPIADDDTISWLNRCAATQFDLQTGPVWRFDAVPLAGGGGVAVLTLSHAVGDAWAGIANVISAVGPGRDGPTLPADVPSGVDDVRDAFGQIGCIATSLIDIVRDTTRRESGAAASRPVITSTSIPRPGPVADGAGRAAPPLVIASFRTDDWNDVARTHGGTPNSLFIALTTGLVVAAGRATFDDTVRIVVPMSRTDGSDDDVRANATTGLPLDVPTDAIRRGDLATVRRLAKQMYRRAPANPDPLQRLQPLLQSLSDAVLLRLHRDAATPLAVASNVGDLDPRFATLGGEDVKDVALRSVPQHASRQLLAELRGGVACWLNVTGATTTLAVGSYDPTRIATRADLATLLDAECARWDLEPAHW</sequence>
<comment type="caution">
    <text evidence="2">The sequence shown here is derived from an EMBL/GenBank/DDBJ whole genome shotgun (WGS) entry which is preliminary data.</text>
</comment>
<protein>
    <recommendedName>
        <fullName evidence="4">Diacylglycerol O-acyltransferase</fullName>
    </recommendedName>
</protein>
<evidence type="ECO:0000313" key="2">
    <source>
        <dbReference type="EMBL" id="NMO01127.1"/>
    </source>
</evidence>
<dbReference type="RefSeq" id="WP_170193628.1">
    <property type="nucleotide sequence ID" value="NZ_JABBNB010000006.1"/>
</dbReference>
<feature type="region of interest" description="Disordered" evidence="1">
    <location>
        <begin position="208"/>
        <end position="231"/>
    </location>
</feature>
<dbReference type="InterPro" id="IPR023213">
    <property type="entry name" value="CAT-like_dom_sf"/>
</dbReference>
<reference evidence="2 3" key="1">
    <citation type="submission" date="2020-04" db="EMBL/GenBank/DDBJ databases">
        <title>Gordonia sp. nov. TBRC 11910.</title>
        <authorList>
            <person name="Suriyachadkun C."/>
        </authorList>
    </citation>
    <scope>NUCLEOTIDE SEQUENCE [LARGE SCALE GENOMIC DNA]</scope>
    <source>
        <strain evidence="2 3">TBRC 11910</strain>
    </source>
</reference>
<evidence type="ECO:0000313" key="3">
    <source>
        <dbReference type="Proteomes" id="UP000550729"/>
    </source>
</evidence>
<accession>A0A848KSZ9</accession>
<evidence type="ECO:0008006" key="4">
    <source>
        <dbReference type="Google" id="ProtNLM"/>
    </source>
</evidence>
<keyword evidence="3" id="KW-1185">Reference proteome</keyword>
<dbReference type="AlphaFoldDB" id="A0A848KSZ9"/>
<evidence type="ECO:0000256" key="1">
    <source>
        <dbReference type="SAM" id="MobiDB-lite"/>
    </source>
</evidence>
<dbReference type="SUPFAM" id="SSF52777">
    <property type="entry name" value="CoA-dependent acyltransferases"/>
    <property type="match status" value="1"/>
</dbReference>
<organism evidence="2 3">
    <name type="scientific">Gordonia asplenii</name>
    <dbReference type="NCBI Taxonomy" id="2725283"/>
    <lineage>
        <taxon>Bacteria</taxon>
        <taxon>Bacillati</taxon>
        <taxon>Actinomycetota</taxon>
        <taxon>Actinomycetes</taxon>
        <taxon>Mycobacteriales</taxon>
        <taxon>Gordoniaceae</taxon>
        <taxon>Gordonia</taxon>
    </lineage>
</organism>
<name>A0A848KSZ9_9ACTN</name>